<proteinExistence type="predicted"/>
<evidence type="ECO:0000313" key="1">
    <source>
        <dbReference type="EMBL" id="KAH0459246.1"/>
    </source>
</evidence>
<protein>
    <submittedName>
        <fullName evidence="1">Uncharacterized protein</fullName>
    </submittedName>
</protein>
<reference evidence="1 2" key="1">
    <citation type="journal article" date="2021" name="Hortic Res">
        <title>Chromosome-scale assembly of the Dendrobium chrysotoxum genome enhances the understanding of orchid evolution.</title>
        <authorList>
            <person name="Zhang Y."/>
            <person name="Zhang G.Q."/>
            <person name="Zhang D."/>
            <person name="Liu X.D."/>
            <person name="Xu X.Y."/>
            <person name="Sun W.H."/>
            <person name="Yu X."/>
            <person name="Zhu X."/>
            <person name="Wang Z.W."/>
            <person name="Zhao X."/>
            <person name="Zhong W.Y."/>
            <person name="Chen H."/>
            <person name="Yin W.L."/>
            <person name="Huang T."/>
            <person name="Niu S.C."/>
            <person name="Liu Z.J."/>
        </authorList>
    </citation>
    <scope>NUCLEOTIDE SEQUENCE [LARGE SCALE GENOMIC DNA]</scope>
    <source>
        <strain evidence="1">Lindl</strain>
    </source>
</reference>
<gene>
    <name evidence="1" type="ORF">IEQ34_012060</name>
</gene>
<name>A0AAV7GTB8_DENCH</name>
<dbReference type="AlphaFoldDB" id="A0AAV7GTB8"/>
<accession>A0AAV7GTB8</accession>
<organism evidence="1 2">
    <name type="scientific">Dendrobium chrysotoxum</name>
    <name type="common">Orchid</name>
    <dbReference type="NCBI Taxonomy" id="161865"/>
    <lineage>
        <taxon>Eukaryota</taxon>
        <taxon>Viridiplantae</taxon>
        <taxon>Streptophyta</taxon>
        <taxon>Embryophyta</taxon>
        <taxon>Tracheophyta</taxon>
        <taxon>Spermatophyta</taxon>
        <taxon>Magnoliopsida</taxon>
        <taxon>Liliopsida</taxon>
        <taxon>Asparagales</taxon>
        <taxon>Orchidaceae</taxon>
        <taxon>Epidendroideae</taxon>
        <taxon>Malaxideae</taxon>
        <taxon>Dendrobiinae</taxon>
        <taxon>Dendrobium</taxon>
    </lineage>
</organism>
<sequence length="100" mass="10491">MLRPMHDDRFRWVAGAERGEIGEVADFAFDRGEIEWDSKSGGEIGEAAAGGVEDFGCGADAGDANGLNGTSAGGEHVKQSRPLKAMHDIEVEDVDTVVGS</sequence>
<dbReference type="EMBL" id="JAGFBR010000011">
    <property type="protein sequence ID" value="KAH0459246.1"/>
    <property type="molecule type" value="Genomic_DNA"/>
</dbReference>
<comment type="caution">
    <text evidence="1">The sequence shown here is derived from an EMBL/GenBank/DDBJ whole genome shotgun (WGS) entry which is preliminary data.</text>
</comment>
<evidence type="ECO:0000313" key="2">
    <source>
        <dbReference type="Proteomes" id="UP000775213"/>
    </source>
</evidence>
<keyword evidence="2" id="KW-1185">Reference proteome</keyword>
<dbReference type="Proteomes" id="UP000775213">
    <property type="component" value="Unassembled WGS sequence"/>
</dbReference>